<keyword evidence="3" id="KW-1185">Reference proteome</keyword>
<dbReference type="AlphaFoldDB" id="A0A4Y2IAG6"/>
<evidence type="ECO:0000256" key="1">
    <source>
        <dbReference type="SAM" id="Phobius"/>
    </source>
</evidence>
<dbReference type="EMBL" id="BGPR01002486">
    <property type="protein sequence ID" value="GBM74269.1"/>
    <property type="molecule type" value="Genomic_DNA"/>
</dbReference>
<gene>
    <name evidence="2" type="ORF">AVEN_109089_1</name>
</gene>
<accession>A0A4Y2IAG6</accession>
<name>A0A4Y2IAG6_ARAVE</name>
<organism evidence="2 3">
    <name type="scientific">Araneus ventricosus</name>
    <name type="common">Orbweaver spider</name>
    <name type="synonym">Epeira ventricosa</name>
    <dbReference type="NCBI Taxonomy" id="182803"/>
    <lineage>
        <taxon>Eukaryota</taxon>
        <taxon>Metazoa</taxon>
        <taxon>Ecdysozoa</taxon>
        <taxon>Arthropoda</taxon>
        <taxon>Chelicerata</taxon>
        <taxon>Arachnida</taxon>
        <taxon>Araneae</taxon>
        <taxon>Araneomorphae</taxon>
        <taxon>Entelegynae</taxon>
        <taxon>Araneoidea</taxon>
        <taxon>Araneidae</taxon>
        <taxon>Araneus</taxon>
    </lineage>
</organism>
<comment type="caution">
    <text evidence="2">The sequence shown here is derived from an EMBL/GenBank/DDBJ whole genome shotgun (WGS) entry which is preliminary data.</text>
</comment>
<feature type="transmembrane region" description="Helical" evidence="1">
    <location>
        <begin position="12"/>
        <end position="36"/>
    </location>
</feature>
<evidence type="ECO:0000313" key="2">
    <source>
        <dbReference type="EMBL" id="GBM74269.1"/>
    </source>
</evidence>
<feature type="transmembrane region" description="Helical" evidence="1">
    <location>
        <begin position="56"/>
        <end position="78"/>
    </location>
</feature>
<keyword evidence="1" id="KW-0472">Membrane</keyword>
<keyword evidence="1" id="KW-0812">Transmembrane</keyword>
<keyword evidence="1" id="KW-1133">Transmembrane helix</keyword>
<dbReference type="OrthoDB" id="10422266at2759"/>
<dbReference type="Proteomes" id="UP000499080">
    <property type="component" value="Unassembled WGS sequence"/>
</dbReference>
<proteinExistence type="predicted"/>
<evidence type="ECO:0000313" key="3">
    <source>
        <dbReference type="Proteomes" id="UP000499080"/>
    </source>
</evidence>
<protein>
    <submittedName>
        <fullName evidence="2">Uncharacterized protein</fullName>
    </submittedName>
</protein>
<reference evidence="2 3" key="1">
    <citation type="journal article" date="2019" name="Sci. Rep.">
        <title>Orb-weaving spider Araneus ventricosus genome elucidates the spidroin gene catalogue.</title>
        <authorList>
            <person name="Kono N."/>
            <person name="Nakamura H."/>
            <person name="Ohtoshi R."/>
            <person name="Moran D.A.P."/>
            <person name="Shinohara A."/>
            <person name="Yoshida Y."/>
            <person name="Fujiwara M."/>
            <person name="Mori M."/>
            <person name="Tomita M."/>
            <person name="Arakawa K."/>
        </authorList>
    </citation>
    <scope>NUCLEOTIDE SEQUENCE [LARGE SCALE GENOMIC DNA]</scope>
</reference>
<sequence length="88" mass="9940">MPVFYEEDKDKILILFAVTMFFSFLSIPLGIAMEYLHYSSRYATMSMQYELQADDIGVFLLGFGTGLTMISCIAHTYANCRSIISSQA</sequence>